<name>A0AAF0Z8P2_9CHRO</name>
<sequence>MFTEAIETLNKQIEEAKAKLAELEAKKKAVEAMEARMNAVIQEVETISQELEVYPDVLVSFERSIRDTIRTHKPQKEKLQAFNSVGFTNLKNSRNDKVKFFTNDDGSDIYCILIGMTDKRHAKKWESYLNSSFAMTSSLFSGSWNNEYRYTLGLVYPEESTIDDESILKLLEFDFLQAPPEQETHVKAPKQPKKQPQQPQQPSPLPSKQSA</sequence>
<evidence type="ECO:0000256" key="1">
    <source>
        <dbReference type="SAM" id="Coils"/>
    </source>
</evidence>
<evidence type="ECO:0000256" key="2">
    <source>
        <dbReference type="SAM" id="MobiDB-lite"/>
    </source>
</evidence>
<reference evidence="3" key="1">
    <citation type="submission" date="2023-11" db="EMBL/GenBank/DDBJ databases">
        <title>Genome sequence of Cyanobacterium aponinum BCRC AL20115.</title>
        <authorList>
            <person name="Chang H.-Y."/>
            <person name="Lin K.-M."/>
            <person name="Hsueh H.-T."/>
            <person name="Chu H.-A."/>
            <person name="Kuo C.-H."/>
        </authorList>
    </citation>
    <scope>NUCLEOTIDE SEQUENCE</scope>
    <source>
        <strain evidence="3">AL20115</strain>
    </source>
</reference>
<feature type="coiled-coil region" evidence="1">
    <location>
        <begin position="6"/>
        <end position="50"/>
    </location>
</feature>
<accession>A0AAF0Z8P2</accession>
<evidence type="ECO:0000313" key="3">
    <source>
        <dbReference type="EMBL" id="WPF87531.1"/>
    </source>
</evidence>
<proteinExistence type="predicted"/>
<organism evidence="3">
    <name type="scientific">Cyanobacterium aponinum AL20115</name>
    <dbReference type="NCBI Taxonomy" id="3090662"/>
    <lineage>
        <taxon>Bacteria</taxon>
        <taxon>Bacillati</taxon>
        <taxon>Cyanobacteriota</taxon>
        <taxon>Cyanophyceae</taxon>
        <taxon>Oscillatoriophycideae</taxon>
        <taxon>Chroococcales</taxon>
        <taxon>Geminocystaceae</taxon>
        <taxon>Cyanobacterium</taxon>
    </lineage>
</organism>
<keyword evidence="1" id="KW-0175">Coiled coil</keyword>
<gene>
    <name evidence="3" type="ORF">SAY89_12020</name>
</gene>
<dbReference type="AlphaFoldDB" id="A0AAF0Z8P2"/>
<dbReference type="EMBL" id="CP138348">
    <property type="protein sequence ID" value="WPF87531.1"/>
    <property type="molecule type" value="Genomic_DNA"/>
</dbReference>
<feature type="region of interest" description="Disordered" evidence="2">
    <location>
        <begin position="181"/>
        <end position="211"/>
    </location>
</feature>
<protein>
    <submittedName>
        <fullName evidence="3">Uncharacterized protein</fullName>
    </submittedName>
</protein>
<dbReference type="RefSeq" id="WP_320001068.1">
    <property type="nucleotide sequence ID" value="NZ_CP138348.1"/>
</dbReference>